<dbReference type="Proteomes" id="UP000252586">
    <property type="component" value="Unassembled WGS sequence"/>
</dbReference>
<gene>
    <name evidence="1" type="ORF">DFR74_102757</name>
</gene>
<sequence>MTRKVADCRRFPSESNCTLTIAGEEEEVLQAACEHAVSVHKHQDGPELREQLRNMLEDETVTT</sequence>
<accession>A0A366DYJ2</accession>
<name>A0A366DYJ2_9NOCA</name>
<dbReference type="OrthoDB" id="4560214at2"/>
<evidence type="ECO:0000313" key="2">
    <source>
        <dbReference type="Proteomes" id="UP000252586"/>
    </source>
</evidence>
<dbReference type="InterPro" id="IPR009409">
    <property type="entry name" value="DUF1059"/>
</dbReference>
<proteinExistence type="predicted"/>
<keyword evidence="2" id="KW-1185">Reference proteome</keyword>
<comment type="caution">
    <text evidence="1">The sequence shown here is derived from an EMBL/GenBank/DDBJ whole genome shotgun (WGS) entry which is preliminary data.</text>
</comment>
<dbReference type="Pfam" id="PF06348">
    <property type="entry name" value="DUF1059"/>
    <property type="match status" value="1"/>
</dbReference>
<protein>
    <submittedName>
        <fullName evidence="1">Uncharacterized protein DUF1059</fullName>
    </submittedName>
</protein>
<dbReference type="AlphaFoldDB" id="A0A366DYJ2"/>
<reference evidence="1 2" key="1">
    <citation type="submission" date="2018-06" db="EMBL/GenBank/DDBJ databases">
        <title>Genomic Encyclopedia of Type Strains, Phase IV (KMG-IV): sequencing the most valuable type-strain genomes for metagenomic binning, comparative biology and taxonomic classification.</title>
        <authorList>
            <person name="Goeker M."/>
        </authorList>
    </citation>
    <scope>NUCLEOTIDE SEQUENCE [LARGE SCALE GENOMIC DNA]</scope>
    <source>
        <strain evidence="1 2">DSM 44599</strain>
    </source>
</reference>
<evidence type="ECO:0000313" key="1">
    <source>
        <dbReference type="EMBL" id="RBO94334.1"/>
    </source>
</evidence>
<dbReference type="EMBL" id="QNRE01000002">
    <property type="protein sequence ID" value="RBO94334.1"/>
    <property type="molecule type" value="Genomic_DNA"/>
</dbReference>
<organism evidence="1 2">
    <name type="scientific">Nocardia puris</name>
    <dbReference type="NCBI Taxonomy" id="208602"/>
    <lineage>
        <taxon>Bacteria</taxon>
        <taxon>Bacillati</taxon>
        <taxon>Actinomycetota</taxon>
        <taxon>Actinomycetes</taxon>
        <taxon>Mycobacteriales</taxon>
        <taxon>Nocardiaceae</taxon>
        <taxon>Nocardia</taxon>
    </lineage>
</organism>
<dbReference type="RefSeq" id="WP_067512215.1">
    <property type="nucleotide sequence ID" value="NZ_CP107943.1"/>
</dbReference>